<comment type="pathway">
    <text evidence="2">Glycolipid biosynthesis.</text>
</comment>
<keyword evidence="10 24" id="KW-0333">Golgi apparatus</keyword>
<evidence type="ECO:0000256" key="10">
    <source>
        <dbReference type="ARBA" id="ARBA00023034"/>
    </source>
</evidence>
<evidence type="ECO:0000256" key="2">
    <source>
        <dbReference type="ARBA" id="ARBA00004934"/>
    </source>
</evidence>
<dbReference type="PANTHER" id="PTHR11929">
    <property type="entry name" value="ALPHA- 1,3 -FUCOSYLTRANSFERASE"/>
    <property type="match status" value="1"/>
</dbReference>
<dbReference type="Gene3D" id="3.40.50.11660">
    <property type="entry name" value="Glycosyl transferase family 10, C-terminal domain"/>
    <property type="match status" value="1"/>
</dbReference>
<keyword evidence="9" id="KW-1133">Transmembrane helix</keyword>
<evidence type="ECO:0000256" key="17">
    <source>
        <dbReference type="ARBA" id="ARBA00036234"/>
    </source>
</evidence>
<reference evidence="27 28" key="1">
    <citation type="submission" date="2024-05" db="EMBL/GenBank/DDBJ databases">
        <title>Genome sequencing and assembly of Indian major carp, Cirrhinus mrigala (Hamilton, 1822).</title>
        <authorList>
            <person name="Mohindra V."/>
            <person name="Chowdhury L.M."/>
            <person name="Lal K."/>
            <person name="Jena J.K."/>
        </authorList>
    </citation>
    <scope>NUCLEOTIDE SEQUENCE [LARGE SCALE GENOMIC DNA]</scope>
    <source>
        <strain evidence="27">CM1030</strain>
        <tissue evidence="27">Blood</tissue>
    </source>
</reference>
<comment type="caution">
    <text evidence="27">The sequence shown here is derived from an EMBL/GenBank/DDBJ whole genome shotgun (WGS) entry which is preliminary data.</text>
</comment>
<evidence type="ECO:0000256" key="7">
    <source>
        <dbReference type="ARBA" id="ARBA00022692"/>
    </source>
</evidence>
<dbReference type="PANTHER" id="PTHR11929:SF10">
    <property type="entry name" value="4-GALACTOSYL-N-ACETYLGLUCOSAMINIDE 3-ALPHA-L-FUCOSYLTRANSFERASE 9"/>
    <property type="match status" value="1"/>
</dbReference>
<evidence type="ECO:0000256" key="19">
    <source>
        <dbReference type="ARBA" id="ARBA00036481"/>
    </source>
</evidence>
<comment type="catalytic activity">
    <reaction evidence="17">
        <text>an alpha-Neu5Ac-(2-&gt;3)-beta-D-Gal-(1-&gt;4)-beta-D-GlcNAc-(1-&gt;3)-beta-D-Gal-(1-&gt;4)-beta-D-GlcNAc derivative + GDP-beta-L-fucose = an alpha-Neu5Ac-(2-&gt;3)-beta-D-Gal-(1-&gt;4)-beta-D-GlcNAc-(1-&gt;3)-beta-D-Gal-(1-&gt;4)-[alpha-L-Fuc-(1-&gt;3)]-beta-D-GlcNAc derivative + GDP + H(+)</text>
        <dbReference type="Rhea" id="RHEA:68044"/>
        <dbReference type="ChEBI" id="CHEBI:15378"/>
        <dbReference type="ChEBI" id="CHEBI:57273"/>
        <dbReference type="ChEBI" id="CHEBI:58189"/>
        <dbReference type="ChEBI" id="CHEBI:145343"/>
        <dbReference type="ChEBI" id="CHEBI:176900"/>
    </reaction>
    <physiologicalReaction direction="left-to-right" evidence="17">
        <dbReference type="Rhea" id="RHEA:68045"/>
    </physiologicalReaction>
</comment>
<keyword evidence="5 24" id="KW-0328">Glycosyltransferase</keyword>
<protein>
    <recommendedName>
        <fullName evidence="24">Fucosyltransferase</fullName>
        <ecNumber evidence="24">2.4.1.-</ecNumber>
    </recommendedName>
</protein>
<evidence type="ECO:0000256" key="12">
    <source>
        <dbReference type="ARBA" id="ARBA00023136"/>
    </source>
</evidence>
<evidence type="ECO:0000256" key="5">
    <source>
        <dbReference type="ARBA" id="ARBA00022676"/>
    </source>
</evidence>
<comment type="catalytic activity">
    <reaction evidence="15">
        <text>a beta-D-galactosyl-(1-&gt;4)-N-acetyl-beta-D-glucosaminyl derivative + GDP-beta-L-fucose = a beta-D-galactosyl-(1-&gt;4)-[alpha-L-fucosyl-(1-&gt;3)]-N-acetyl-beta-D-glucosaminyl derivative + GDP + H(+)</text>
        <dbReference type="Rhea" id="RHEA:14257"/>
        <dbReference type="ChEBI" id="CHEBI:15378"/>
        <dbReference type="ChEBI" id="CHEBI:57273"/>
        <dbReference type="ChEBI" id="CHEBI:58189"/>
        <dbReference type="ChEBI" id="CHEBI:133507"/>
        <dbReference type="ChEBI" id="CHEBI:137941"/>
        <dbReference type="EC" id="2.4.1.152"/>
    </reaction>
    <physiologicalReaction direction="left-to-right" evidence="15">
        <dbReference type="Rhea" id="RHEA:14258"/>
    </physiologicalReaction>
</comment>
<comment type="catalytic activity">
    <reaction evidence="20">
        <text>a neolactoside nLc4Cer + GDP-beta-L-fucose = a neolactoside III(3)-alpha-Fuc-nLc4Cer + GDP + H(+)</text>
        <dbReference type="Rhea" id="RHEA:48376"/>
        <dbReference type="ChEBI" id="CHEBI:15378"/>
        <dbReference type="ChEBI" id="CHEBI:57273"/>
        <dbReference type="ChEBI" id="CHEBI:58189"/>
        <dbReference type="ChEBI" id="CHEBI:90376"/>
        <dbReference type="ChEBI" id="CHEBI:90379"/>
    </reaction>
    <physiologicalReaction direction="left-to-right" evidence="20">
        <dbReference type="Rhea" id="RHEA:48377"/>
    </physiologicalReaction>
</comment>
<keyword evidence="7 24" id="KW-0812">Transmembrane</keyword>
<evidence type="ECO:0000256" key="14">
    <source>
        <dbReference type="ARBA" id="ARBA00023180"/>
    </source>
</evidence>
<evidence type="ECO:0000256" key="16">
    <source>
        <dbReference type="ARBA" id="ARBA00036053"/>
    </source>
</evidence>
<keyword evidence="28" id="KW-1185">Reference proteome</keyword>
<comment type="catalytic activity">
    <reaction evidence="23">
        <text>an alpha-L-Fuc-(1-&gt;2)-beta-D-Gal-(1-&gt;4)-beta-D-GlcNAc derivative + GDP-beta-L-fucose = an alpha-L-Fuc-(1-&gt;2)-beta-D-Gal-(1-&gt;4)-[alpha-L-Fuc-(1-&gt;3)]-beta-D-GlcNAc derivative + GDP + H(+)</text>
        <dbReference type="Rhea" id="RHEA:77191"/>
        <dbReference type="ChEBI" id="CHEBI:15378"/>
        <dbReference type="ChEBI" id="CHEBI:57273"/>
        <dbReference type="ChEBI" id="CHEBI:58189"/>
        <dbReference type="ChEBI" id="CHEBI:133510"/>
        <dbReference type="ChEBI" id="CHEBI:195560"/>
    </reaction>
    <physiologicalReaction direction="left-to-right" evidence="23">
        <dbReference type="Rhea" id="RHEA:77192"/>
    </physiologicalReaction>
</comment>
<evidence type="ECO:0000256" key="4">
    <source>
        <dbReference type="ARBA" id="ARBA00011738"/>
    </source>
</evidence>
<dbReference type="InterPro" id="IPR031481">
    <property type="entry name" value="Glyco_tran_10_N"/>
</dbReference>
<dbReference type="GO" id="GO:0017083">
    <property type="term" value="F:4-galactosyl-N-acetylglucosaminide 3-alpha-L-fucosyltransferase activity"/>
    <property type="evidence" value="ECO:0007669"/>
    <property type="project" value="UniProtKB-EC"/>
</dbReference>
<evidence type="ECO:0000256" key="8">
    <source>
        <dbReference type="ARBA" id="ARBA00022968"/>
    </source>
</evidence>
<evidence type="ECO:0000259" key="26">
    <source>
        <dbReference type="Pfam" id="PF17039"/>
    </source>
</evidence>
<dbReference type="InterPro" id="IPR055270">
    <property type="entry name" value="Glyco_tran_10_C"/>
</dbReference>
<evidence type="ECO:0000256" key="21">
    <source>
        <dbReference type="ARBA" id="ARBA00037848"/>
    </source>
</evidence>
<dbReference type="GO" id="GO:0032580">
    <property type="term" value="C:Golgi cisterna membrane"/>
    <property type="evidence" value="ECO:0007669"/>
    <property type="project" value="UniProtKB-SubCell"/>
</dbReference>
<comment type="pathway">
    <text evidence="1">Protein modification; protein glycosylation.</text>
</comment>
<dbReference type="Pfam" id="PF00852">
    <property type="entry name" value="Glyco_transf_10"/>
    <property type="match status" value="1"/>
</dbReference>
<evidence type="ECO:0000256" key="1">
    <source>
        <dbReference type="ARBA" id="ARBA00004922"/>
    </source>
</evidence>
<feature type="domain" description="Fucosyltransferase N-terminal" evidence="26">
    <location>
        <begin position="62"/>
        <end position="119"/>
    </location>
</feature>
<keyword evidence="14" id="KW-0325">Glycoprotein</keyword>
<dbReference type="GO" id="GO:0006629">
    <property type="term" value="P:lipid metabolic process"/>
    <property type="evidence" value="ECO:0007669"/>
    <property type="project" value="UniProtKB-KW"/>
</dbReference>
<dbReference type="AlphaFoldDB" id="A0ABD0P277"/>
<evidence type="ECO:0000256" key="11">
    <source>
        <dbReference type="ARBA" id="ARBA00023098"/>
    </source>
</evidence>
<name>A0ABD0P277_CIRMR</name>
<keyword evidence="11" id="KW-0443">Lipid metabolism</keyword>
<evidence type="ECO:0000259" key="25">
    <source>
        <dbReference type="Pfam" id="PF00852"/>
    </source>
</evidence>
<dbReference type="InterPro" id="IPR001503">
    <property type="entry name" value="Glyco_trans_10"/>
</dbReference>
<dbReference type="InterPro" id="IPR038577">
    <property type="entry name" value="GT10-like_C_sf"/>
</dbReference>
<dbReference type="Pfam" id="PF17039">
    <property type="entry name" value="Glyco_tran_10_N"/>
    <property type="match status" value="1"/>
</dbReference>
<dbReference type="EMBL" id="JAMKFB020000019">
    <property type="protein sequence ID" value="KAL0166953.1"/>
    <property type="molecule type" value="Genomic_DNA"/>
</dbReference>
<keyword evidence="6 24" id="KW-0808">Transferase</keyword>
<comment type="subcellular location">
    <subcellularLocation>
        <location evidence="24">Golgi apparatus</location>
        <location evidence="24">Golgi stack membrane</location>
        <topology evidence="24">Single-pass type II membrane protein</topology>
    </subcellularLocation>
    <subcellularLocation>
        <location evidence="21">Golgi apparatus</location>
        <location evidence="21">trans-Golgi network membrane</location>
        <topology evidence="21">Single-pass type II membrane protein</topology>
    </subcellularLocation>
</comment>
<keyword evidence="12" id="KW-0472">Membrane</keyword>
<organism evidence="27 28">
    <name type="scientific">Cirrhinus mrigala</name>
    <name type="common">Mrigala</name>
    <dbReference type="NCBI Taxonomy" id="683832"/>
    <lineage>
        <taxon>Eukaryota</taxon>
        <taxon>Metazoa</taxon>
        <taxon>Chordata</taxon>
        <taxon>Craniata</taxon>
        <taxon>Vertebrata</taxon>
        <taxon>Euteleostomi</taxon>
        <taxon>Actinopterygii</taxon>
        <taxon>Neopterygii</taxon>
        <taxon>Teleostei</taxon>
        <taxon>Ostariophysi</taxon>
        <taxon>Cypriniformes</taxon>
        <taxon>Cyprinidae</taxon>
        <taxon>Labeoninae</taxon>
        <taxon>Labeonini</taxon>
        <taxon>Cirrhinus</taxon>
    </lineage>
</organism>
<evidence type="ECO:0000256" key="23">
    <source>
        <dbReference type="ARBA" id="ARBA00043838"/>
    </source>
</evidence>
<evidence type="ECO:0000256" key="13">
    <source>
        <dbReference type="ARBA" id="ARBA00023157"/>
    </source>
</evidence>
<evidence type="ECO:0000256" key="22">
    <source>
        <dbReference type="ARBA" id="ARBA00043828"/>
    </source>
</evidence>
<evidence type="ECO:0000256" key="6">
    <source>
        <dbReference type="ARBA" id="ARBA00022679"/>
    </source>
</evidence>
<sequence length="304" mass="36236">ERHLGRTPDEYICTKTPTNYYKERRTGNPSVDLDVAFRRWIWPWTLQYSFQYPWLSFNGRQRDISWDISNMPQLPRPAFQKWIWWNMESPSNSHPIGPLNGLFNLTSNYRRDSDIPVPYEEQKKYTIPKKDKLVCWIVSNYSPSFKRSQYYDELKKHIDVSVYGRYFNNPVSDADYSNLVSSCKFYLSFENSVHRDYMTEKLFNALALGTVPVVLGPPRDNYEQFIPSNAFIHVDDFPTAKEMADHLNHLDQNEELYMQFFTWRERLVSKGSAFGLDHACRICDHIRRNKEYKVVKDLNGWYWG</sequence>
<accession>A0ABD0P277</accession>
<evidence type="ECO:0000256" key="24">
    <source>
        <dbReference type="RuleBase" id="RU003832"/>
    </source>
</evidence>
<comment type="catalytic activity">
    <reaction evidence="18">
        <text>alpha-N-glycoloylneuraminosyl-(2-&gt;3)-beta-D-galactosyl-(1-&gt;4)-N-acetyl-beta-D-glucosaminyl-(1-&gt;3)-beta-D-galactosyl-(1-&gt;4)-N-acetyl-beta-D-glucosaminyl-(1-&gt;3)-beta-D-galactosyl-(1-&gt;4)-beta-D-glucosyl-(1&lt;-&gt;1')-ceramide + GDP-beta-L-fucose = alpha-N-glycoloylneuraminosyl-(2-&gt;3)-beta-D-galactosyl-(1-&gt;4)-N-acetyl-beta-D-glucosaminyl-(1-&gt;3)-beta-D-galactosyl-(1-&gt;4)-[alpha-L-fucosyl-(1-&gt;3)]-N-acetyl-beta-D-glucosaminyl-(1-&gt;3)-beta-D-galactosyl-(1-&gt;4)-beta-D-glucosyl-(1&lt;-&gt;1')-ceramide + GDP + H(+)</text>
        <dbReference type="Rhea" id="RHEA:48388"/>
        <dbReference type="ChEBI" id="CHEBI:15378"/>
        <dbReference type="ChEBI" id="CHEBI:57273"/>
        <dbReference type="ChEBI" id="CHEBI:58189"/>
        <dbReference type="ChEBI" id="CHEBI:90383"/>
        <dbReference type="ChEBI" id="CHEBI:90384"/>
    </reaction>
    <physiologicalReaction direction="left-to-right" evidence="18">
        <dbReference type="Rhea" id="RHEA:48389"/>
    </physiologicalReaction>
</comment>
<dbReference type="Proteomes" id="UP001529510">
    <property type="component" value="Unassembled WGS sequence"/>
</dbReference>
<evidence type="ECO:0000256" key="9">
    <source>
        <dbReference type="ARBA" id="ARBA00022989"/>
    </source>
</evidence>
<comment type="subunit">
    <text evidence="4">Homodimer.</text>
</comment>
<evidence type="ECO:0000313" key="28">
    <source>
        <dbReference type="Proteomes" id="UP001529510"/>
    </source>
</evidence>
<comment type="catalytic activity">
    <reaction evidence="19">
        <text>an N-acetyl-alpha-neuraminyl-(2-&gt;3)-beta-D-galactosyl-(1-&gt;4)-N-acetyl-beta-D-glucosaminyl derivative + GDP-beta-L-fucose = an alpha-Neu5Ac-(2-&gt;3)-beta-D-Gal-(1-&gt;4)-[alpha-L-Fuc-(1-&gt;3)]-beta-D-GlcNAc derivative + GDP + H(+)</text>
        <dbReference type="Rhea" id="RHEA:56076"/>
        <dbReference type="ChEBI" id="CHEBI:15378"/>
        <dbReference type="ChEBI" id="CHEBI:57273"/>
        <dbReference type="ChEBI" id="CHEBI:58189"/>
        <dbReference type="ChEBI" id="CHEBI:136545"/>
        <dbReference type="ChEBI" id="CHEBI:139509"/>
    </reaction>
    <physiologicalReaction direction="left-to-right" evidence="19">
        <dbReference type="Rhea" id="RHEA:56077"/>
    </physiologicalReaction>
</comment>
<comment type="similarity">
    <text evidence="3 24">Belongs to the glycosyltransferase 10 family.</text>
</comment>
<evidence type="ECO:0000313" key="27">
    <source>
        <dbReference type="EMBL" id="KAL0166953.1"/>
    </source>
</evidence>
<dbReference type="SUPFAM" id="SSF53756">
    <property type="entry name" value="UDP-Glycosyltransferase/glycogen phosphorylase"/>
    <property type="match status" value="1"/>
</dbReference>
<proteinExistence type="inferred from homology"/>
<dbReference type="FunFam" id="3.40.50.11660:FF:000001">
    <property type="entry name" value="alpha-(1,3)-fucosyltransferase 9"/>
    <property type="match status" value="1"/>
</dbReference>
<keyword evidence="13" id="KW-1015">Disulfide bond</keyword>
<feature type="domain" description="Fucosyltransferase C-terminal" evidence="25">
    <location>
        <begin position="128"/>
        <end position="301"/>
    </location>
</feature>
<comment type="catalytic activity">
    <reaction evidence="22">
        <text>beta-D-Gal-(1-&gt;4)-beta-D-GlcNAc-(1-&gt;3)-beta-D-Gal-(1-&gt;4)-D-Glc + GDP-beta-L-fucose = beta-D-Gal-(1-&gt;4)-[alpha-L-Fuc-(1-&gt;3)]-beta-D-GlcNAc-(1-&gt;3)-beta-D-Gal-(1-&gt;4)-D-Glc + GDP + H(+)</text>
        <dbReference type="Rhea" id="RHEA:77187"/>
        <dbReference type="ChEBI" id="CHEBI:15378"/>
        <dbReference type="ChEBI" id="CHEBI:57273"/>
        <dbReference type="ChEBI" id="CHEBI:58189"/>
        <dbReference type="ChEBI" id="CHEBI:60239"/>
        <dbReference type="ChEBI" id="CHEBI:61352"/>
    </reaction>
    <physiologicalReaction direction="left-to-right" evidence="22">
        <dbReference type="Rhea" id="RHEA:77188"/>
    </physiologicalReaction>
</comment>
<dbReference type="EC" id="2.4.1.-" evidence="24"/>
<evidence type="ECO:0000256" key="15">
    <source>
        <dbReference type="ARBA" id="ARBA00029329"/>
    </source>
</evidence>
<keyword evidence="8" id="KW-0735">Signal-anchor</keyword>
<evidence type="ECO:0000256" key="3">
    <source>
        <dbReference type="ARBA" id="ARBA00008919"/>
    </source>
</evidence>
<evidence type="ECO:0000256" key="18">
    <source>
        <dbReference type="ARBA" id="ARBA00036295"/>
    </source>
</evidence>
<comment type="catalytic activity">
    <reaction evidence="16">
        <text>alpha-D-galactosyl-(1-&gt;3)-beta-D-galactosyl-(1-&gt;4)-N-acetyl-beta-D-glucosaminyl-(1-&gt;3)-beta-D-galactosyl-(1-&gt;4)-beta-D-glucosyl-(1&lt;-&gt;1')-ceramide + GDP-beta-L-fucose = a neolactoside IV(3)-alpha-Gal,III(3)-alpha-Fuc-nLc4Cer + GDP + H(+)</text>
        <dbReference type="Rhea" id="RHEA:48380"/>
        <dbReference type="ChEBI" id="CHEBI:15378"/>
        <dbReference type="ChEBI" id="CHEBI:57273"/>
        <dbReference type="ChEBI" id="CHEBI:58189"/>
        <dbReference type="ChEBI" id="CHEBI:90380"/>
        <dbReference type="ChEBI" id="CHEBI:90381"/>
    </reaction>
    <physiologicalReaction direction="left-to-right" evidence="16">
        <dbReference type="Rhea" id="RHEA:48381"/>
    </physiologicalReaction>
</comment>
<feature type="non-terminal residue" evidence="27">
    <location>
        <position position="1"/>
    </location>
</feature>
<gene>
    <name evidence="27" type="ORF">M9458_038797</name>
</gene>
<evidence type="ECO:0000256" key="20">
    <source>
        <dbReference type="ARBA" id="ARBA00036757"/>
    </source>
</evidence>